<keyword evidence="2" id="KW-0238">DNA-binding</keyword>
<dbReference type="PROSITE" id="PS51898">
    <property type="entry name" value="TYR_RECOMBINASE"/>
    <property type="match status" value="1"/>
</dbReference>
<dbReference type="GO" id="GO:0003677">
    <property type="term" value="F:DNA binding"/>
    <property type="evidence" value="ECO:0007669"/>
    <property type="project" value="UniProtKB-KW"/>
</dbReference>
<sequence length="227" mass="25203">MPSEGAQISPRTLRAYRVGVHHWLGYARQRATPILRPTRNSGPLFTRTLESRGLQPSSVRAYLAGARPERRAALDRRYRLDPFADAKAARATTPAWEKRQPYEEHEIQALLAQADPRHRAFVLLGAHAGLRVEEIVTLRLSDVSLAARTLHVTGKGRKIRTVNLSRSLLTALAALRPSAVNLETFVIGANAHAARKRLRLACTRAVSRTVARTLCGTTRERAWCVPA</sequence>
<evidence type="ECO:0000313" key="5">
    <source>
        <dbReference type="EMBL" id="AFZ69660.1"/>
    </source>
</evidence>
<keyword evidence="6" id="KW-1185">Reference proteome</keyword>
<dbReference type="PATRIC" id="fig|937777.3.peg.4349"/>
<evidence type="ECO:0000313" key="6">
    <source>
        <dbReference type="Proteomes" id="UP000010467"/>
    </source>
</evidence>
<keyword evidence="1" id="KW-0229">DNA integration</keyword>
<evidence type="ECO:0000256" key="1">
    <source>
        <dbReference type="ARBA" id="ARBA00022908"/>
    </source>
</evidence>
<evidence type="ECO:0000259" key="4">
    <source>
        <dbReference type="PROSITE" id="PS51898"/>
    </source>
</evidence>
<evidence type="ECO:0000256" key="3">
    <source>
        <dbReference type="ARBA" id="ARBA00023172"/>
    </source>
</evidence>
<geneLocation type="plasmid" evidence="5 6">
    <name>pDEIPE01</name>
</geneLocation>
<dbReference type="EMBL" id="CP003383">
    <property type="protein sequence ID" value="AFZ69660.1"/>
    <property type="molecule type" value="Genomic_DNA"/>
</dbReference>
<feature type="domain" description="Tyr recombinase" evidence="4">
    <location>
        <begin position="97"/>
        <end position="227"/>
    </location>
</feature>
<dbReference type="Proteomes" id="UP000010467">
    <property type="component" value="Plasmid pDEIPE01"/>
</dbReference>
<dbReference type="KEGG" id="dpd:Deipe_4319"/>
<dbReference type="HOGENOM" id="CLU_1218183_0_0_0"/>
<dbReference type="GO" id="GO:0015074">
    <property type="term" value="P:DNA integration"/>
    <property type="evidence" value="ECO:0007669"/>
    <property type="project" value="UniProtKB-KW"/>
</dbReference>
<dbReference type="GO" id="GO:0006310">
    <property type="term" value="P:DNA recombination"/>
    <property type="evidence" value="ECO:0007669"/>
    <property type="project" value="UniProtKB-KW"/>
</dbReference>
<protein>
    <submittedName>
        <fullName evidence="5">Site-specific recombinase XerD</fullName>
    </submittedName>
</protein>
<evidence type="ECO:0000256" key="2">
    <source>
        <dbReference type="ARBA" id="ARBA00023125"/>
    </source>
</evidence>
<proteinExistence type="predicted"/>
<reference evidence="6" key="1">
    <citation type="submission" date="2012-03" db="EMBL/GenBank/DDBJ databases">
        <title>Complete sequence of plasmid 1 of Deinococcus peraridilitoris DSM 19664.</title>
        <authorList>
            <person name="Lucas S."/>
            <person name="Copeland A."/>
            <person name="Lapidus A."/>
            <person name="Glavina del Rio T."/>
            <person name="Dalin E."/>
            <person name="Tice H."/>
            <person name="Bruce D."/>
            <person name="Goodwin L."/>
            <person name="Pitluck S."/>
            <person name="Peters L."/>
            <person name="Mikhailova N."/>
            <person name="Lu M."/>
            <person name="Kyrpides N."/>
            <person name="Mavromatis K."/>
            <person name="Ivanova N."/>
            <person name="Brettin T."/>
            <person name="Detter J.C."/>
            <person name="Han C."/>
            <person name="Larimer F."/>
            <person name="Land M."/>
            <person name="Hauser L."/>
            <person name="Markowitz V."/>
            <person name="Cheng J.-F."/>
            <person name="Hugenholtz P."/>
            <person name="Woyke T."/>
            <person name="Wu D."/>
            <person name="Pukall R."/>
            <person name="Steenblock K."/>
            <person name="Brambilla E."/>
            <person name="Klenk H.-P."/>
            <person name="Eisen J.A."/>
        </authorList>
    </citation>
    <scope>NUCLEOTIDE SEQUENCE [LARGE SCALE GENOMIC DNA]</scope>
    <source>
        <strain evidence="6">DSM 19664 / LMG 22246 / CIP 109416 / KR-200</strain>
        <plasmid evidence="6">Plasmid pDEIPE01</plasmid>
    </source>
</reference>
<accession>L0A9E3</accession>
<gene>
    <name evidence="5" type="ordered locus">Deipe_4319</name>
</gene>
<dbReference type="Pfam" id="PF02899">
    <property type="entry name" value="Phage_int_SAM_1"/>
    <property type="match status" value="1"/>
</dbReference>
<keyword evidence="5" id="KW-0614">Plasmid</keyword>
<keyword evidence="3" id="KW-0233">DNA recombination</keyword>
<dbReference type="Gene3D" id="1.10.150.130">
    <property type="match status" value="1"/>
</dbReference>
<dbReference type="Gene3D" id="1.10.443.10">
    <property type="entry name" value="Intergrase catalytic core"/>
    <property type="match status" value="1"/>
</dbReference>
<dbReference type="OrthoDB" id="63105at2"/>
<organism evidence="5 6">
    <name type="scientific">Deinococcus peraridilitoris (strain DSM 19664 / LMG 22246 / CIP 109416 / KR-200)</name>
    <dbReference type="NCBI Taxonomy" id="937777"/>
    <lineage>
        <taxon>Bacteria</taxon>
        <taxon>Thermotogati</taxon>
        <taxon>Deinococcota</taxon>
        <taxon>Deinococci</taxon>
        <taxon>Deinococcales</taxon>
        <taxon>Deinococcaceae</taxon>
        <taxon>Deinococcus</taxon>
    </lineage>
</organism>
<dbReference type="RefSeq" id="WP_015231560.1">
    <property type="nucleotide sequence ID" value="NC_019789.1"/>
</dbReference>
<dbReference type="AlphaFoldDB" id="L0A9E3"/>
<dbReference type="InterPro" id="IPR004107">
    <property type="entry name" value="Integrase_SAM-like_N"/>
</dbReference>
<dbReference type="SUPFAM" id="SSF56349">
    <property type="entry name" value="DNA breaking-rejoining enzymes"/>
    <property type="match status" value="1"/>
</dbReference>
<dbReference type="InterPro" id="IPR013762">
    <property type="entry name" value="Integrase-like_cat_sf"/>
</dbReference>
<name>L0A9E3_DEIPD</name>
<dbReference type="InterPro" id="IPR011010">
    <property type="entry name" value="DNA_brk_join_enz"/>
</dbReference>
<dbReference type="Pfam" id="PF00589">
    <property type="entry name" value="Phage_integrase"/>
    <property type="match status" value="1"/>
</dbReference>
<dbReference type="InterPro" id="IPR010998">
    <property type="entry name" value="Integrase_recombinase_N"/>
</dbReference>
<dbReference type="InterPro" id="IPR002104">
    <property type="entry name" value="Integrase_catalytic"/>
</dbReference>